<evidence type="ECO:0000256" key="1">
    <source>
        <dbReference type="SAM" id="SignalP"/>
    </source>
</evidence>
<keyword evidence="3" id="KW-1185">Reference proteome</keyword>
<accession>A0AAN6VJJ1</accession>
<dbReference type="Proteomes" id="UP001302745">
    <property type="component" value="Unassembled WGS sequence"/>
</dbReference>
<proteinExistence type="predicted"/>
<protein>
    <recommendedName>
        <fullName evidence="4">F-box domain-containing protein</fullName>
    </recommendedName>
</protein>
<gene>
    <name evidence="2" type="ORF">C8A00DRAFT_35027</name>
</gene>
<dbReference type="EMBL" id="MU856980">
    <property type="protein sequence ID" value="KAK4152284.1"/>
    <property type="molecule type" value="Genomic_DNA"/>
</dbReference>
<name>A0AAN6VJJ1_9PEZI</name>
<keyword evidence="1" id="KW-0732">Signal</keyword>
<evidence type="ECO:0000313" key="3">
    <source>
        <dbReference type="Proteomes" id="UP001302745"/>
    </source>
</evidence>
<feature type="chain" id="PRO_5043048323" description="F-box domain-containing protein" evidence="1">
    <location>
        <begin position="31"/>
        <end position="516"/>
    </location>
</feature>
<comment type="caution">
    <text evidence="2">The sequence shown here is derived from an EMBL/GenBank/DDBJ whole genome shotgun (WGS) entry which is preliminary data.</text>
</comment>
<feature type="signal peptide" evidence="1">
    <location>
        <begin position="1"/>
        <end position="30"/>
    </location>
</feature>
<dbReference type="AlphaFoldDB" id="A0AAN6VJJ1"/>
<reference evidence="2" key="1">
    <citation type="journal article" date="2023" name="Mol. Phylogenet. Evol.">
        <title>Genome-scale phylogeny and comparative genomics of the fungal order Sordariales.</title>
        <authorList>
            <person name="Hensen N."/>
            <person name="Bonometti L."/>
            <person name="Westerberg I."/>
            <person name="Brannstrom I.O."/>
            <person name="Guillou S."/>
            <person name="Cros-Aarteil S."/>
            <person name="Calhoun S."/>
            <person name="Haridas S."/>
            <person name="Kuo A."/>
            <person name="Mondo S."/>
            <person name="Pangilinan J."/>
            <person name="Riley R."/>
            <person name="LaButti K."/>
            <person name="Andreopoulos B."/>
            <person name="Lipzen A."/>
            <person name="Chen C."/>
            <person name="Yan M."/>
            <person name="Daum C."/>
            <person name="Ng V."/>
            <person name="Clum A."/>
            <person name="Steindorff A."/>
            <person name="Ohm R.A."/>
            <person name="Martin F."/>
            <person name="Silar P."/>
            <person name="Natvig D.O."/>
            <person name="Lalanne C."/>
            <person name="Gautier V."/>
            <person name="Ament-Velasquez S.L."/>
            <person name="Kruys A."/>
            <person name="Hutchinson M.I."/>
            <person name="Powell A.J."/>
            <person name="Barry K."/>
            <person name="Miller A.N."/>
            <person name="Grigoriev I.V."/>
            <person name="Debuchy R."/>
            <person name="Gladieux P."/>
            <person name="Hiltunen Thoren M."/>
            <person name="Johannesson H."/>
        </authorList>
    </citation>
    <scope>NUCLEOTIDE SEQUENCE</scope>
    <source>
        <strain evidence="2">CBS 538.74</strain>
    </source>
</reference>
<organism evidence="2 3">
    <name type="scientific">Chaetomidium leptoderma</name>
    <dbReference type="NCBI Taxonomy" id="669021"/>
    <lineage>
        <taxon>Eukaryota</taxon>
        <taxon>Fungi</taxon>
        <taxon>Dikarya</taxon>
        <taxon>Ascomycota</taxon>
        <taxon>Pezizomycotina</taxon>
        <taxon>Sordariomycetes</taxon>
        <taxon>Sordariomycetidae</taxon>
        <taxon>Sordariales</taxon>
        <taxon>Chaetomiaceae</taxon>
        <taxon>Chaetomidium</taxon>
    </lineage>
</organism>
<evidence type="ECO:0000313" key="2">
    <source>
        <dbReference type="EMBL" id="KAK4152284.1"/>
    </source>
</evidence>
<evidence type="ECO:0008006" key="4">
    <source>
        <dbReference type="Google" id="ProtNLM"/>
    </source>
</evidence>
<reference evidence="2" key="2">
    <citation type="submission" date="2023-05" db="EMBL/GenBank/DDBJ databases">
        <authorList>
            <consortium name="Lawrence Berkeley National Laboratory"/>
            <person name="Steindorff A."/>
            <person name="Hensen N."/>
            <person name="Bonometti L."/>
            <person name="Westerberg I."/>
            <person name="Brannstrom I.O."/>
            <person name="Guillou S."/>
            <person name="Cros-Aarteil S."/>
            <person name="Calhoun S."/>
            <person name="Haridas S."/>
            <person name="Kuo A."/>
            <person name="Mondo S."/>
            <person name="Pangilinan J."/>
            <person name="Riley R."/>
            <person name="Labutti K."/>
            <person name="Andreopoulos B."/>
            <person name="Lipzen A."/>
            <person name="Chen C."/>
            <person name="Yanf M."/>
            <person name="Daum C."/>
            <person name="Ng V."/>
            <person name="Clum A."/>
            <person name="Ohm R."/>
            <person name="Martin F."/>
            <person name="Silar P."/>
            <person name="Natvig D."/>
            <person name="Lalanne C."/>
            <person name="Gautier V."/>
            <person name="Ament-Velasquez S.L."/>
            <person name="Kruys A."/>
            <person name="Hutchinson M.I."/>
            <person name="Powell A.J."/>
            <person name="Barry K."/>
            <person name="Miller A.N."/>
            <person name="Grigoriev I.V."/>
            <person name="Debuchy R."/>
            <person name="Gladieux P."/>
            <person name="Thoren M.H."/>
            <person name="Johannesson H."/>
        </authorList>
    </citation>
    <scope>NUCLEOTIDE SEQUENCE</scope>
    <source>
        <strain evidence="2">CBS 538.74</strain>
    </source>
</reference>
<sequence>MAQPGLIALPLELLAGICSHLCWHCRGGHANVTGHFEHGAADTRGEPEPLVWSREEQAALLNLGRTCRVLRAAAEPFLYHYLYTASPSDLYFLVRTLLERPDLGPRVSEVDLVHAGGVPGSALTAMDGLDSPSSEPLAQRITESVKSHTARMNTSGAATHLDPRPRYPSIFPGDSEDPITEAEYSELVSLLLPLTPNLQRAHLRLPVWAYPSLETPPHPHCPLLTSLKVLAFSRLGPSFYVNRAAPILRLAPNLEVLQCYDCARTTAEFRAALNCNEAPPPDSNPAQLMPLDNVVELHLTLLYKSSRPTEDYLYHLSKSIGPRLSKVTIRRTVVSRRHQELEFHDTIRSLRHRSQTLRELSFYFTNLGQGLQDSLGPSTYFLGCEELRRALTALEVLRTQTVFVDHTGRQRPSGKDAGLSSMLPLSLRELRLRGFQNRITCLLEGLLEAVVAGEFRALSWVGIDEQGFQDEPVGADGEPGWAGATKLREVAAAFRAAGVEFVVLPPGPQVAGKSPG</sequence>